<dbReference type="RefSeq" id="WP_327098972.1">
    <property type="nucleotide sequence ID" value="NZ_CP109149.1"/>
</dbReference>
<name>A0ABZ1YRU0_9NOCA</name>
<dbReference type="Proteomes" id="UP001432062">
    <property type="component" value="Chromosome"/>
</dbReference>
<keyword evidence="3" id="KW-1185">Reference proteome</keyword>
<dbReference type="EMBL" id="CP109441">
    <property type="protein sequence ID" value="WUV45768.1"/>
    <property type="molecule type" value="Genomic_DNA"/>
</dbReference>
<gene>
    <name evidence="2" type="ORF">OG563_42930</name>
</gene>
<accession>A0ABZ1YRU0</accession>
<sequence>MGEPTTIIAKTIGNPSGEQYDNPWPFGRPAKRERVAIFAFEVTSVDGEAEAIRTYHVGPADLAEEGRIAPRAPSRRGSRCSGPECGGTVVRPPTSLDIEAAMMDLDHSAEAMF</sequence>
<proteinExistence type="predicted"/>
<feature type="region of interest" description="Disordered" evidence="1">
    <location>
        <begin position="71"/>
        <end position="92"/>
    </location>
</feature>
<reference evidence="2" key="1">
    <citation type="submission" date="2022-10" db="EMBL/GenBank/DDBJ databases">
        <title>The complete genomes of actinobacterial strains from the NBC collection.</title>
        <authorList>
            <person name="Joergensen T.S."/>
            <person name="Alvarez Arevalo M."/>
            <person name="Sterndorff E.B."/>
            <person name="Faurdal D."/>
            <person name="Vuksanovic O."/>
            <person name="Mourched A.-S."/>
            <person name="Charusanti P."/>
            <person name="Shaw S."/>
            <person name="Blin K."/>
            <person name="Weber T."/>
        </authorList>
    </citation>
    <scope>NUCLEOTIDE SEQUENCE</scope>
    <source>
        <strain evidence="2">NBC_01482</strain>
    </source>
</reference>
<evidence type="ECO:0000313" key="2">
    <source>
        <dbReference type="EMBL" id="WUV45768.1"/>
    </source>
</evidence>
<evidence type="ECO:0000256" key="1">
    <source>
        <dbReference type="SAM" id="MobiDB-lite"/>
    </source>
</evidence>
<evidence type="ECO:0000313" key="3">
    <source>
        <dbReference type="Proteomes" id="UP001432062"/>
    </source>
</evidence>
<protein>
    <submittedName>
        <fullName evidence="2">Uncharacterized protein</fullName>
    </submittedName>
</protein>
<organism evidence="2 3">
    <name type="scientific">Nocardia vinacea</name>
    <dbReference type="NCBI Taxonomy" id="96468"/>
    <lineage>
        <taxon>Bacteria</taxon>
        <taxon>Bacillati</taxon>
        <taxon>Actinomycetota</taxon>
        <taxon>Actinomycetes</taxon>
        <taxon>Mycobacteriales</taxon>
        <taxon>Nocardiaceae</taxon>
        <taxon>Nocardia</taxon>
    </lineage>
</organism>